<sequence>MNRTTAKKYQRMASRATAINHQASCRANQADVRRIAQDIRVYGASASNTGTGLVGGAVGIPESRSSLSV</sequence>
<proteinExistence type="predicted"/>
<dbReference type="EMBL" id="WIQW01000088">
    <property type="protein sequence ID" value="KAF3085689.1"/>
    <property type="molecule type" value="Genomic_DNA"/>
</dbReference>
<organism evidence="1 2">
    <name type="scientific">Orbilia oligospora</name>
    <name type="common">Nematode-trapping fungus</name>
    <name type="synonym">Arthrobotrys oligospora</name>
    <dbReference type="NCBI Taxonomy" id="2813651"/>
    <lineage>
        <taxon>Eukaryota</taxon>
        <taxon>Fungi</taxon>
        <taxon>Dikarya</taxon>
        <taxon>Ascomycota</taxon>
        <taxon>Pezizomycotina</taxon>
        <taxon>Orbiliomycetes</taxon>
        <taxon>Orbiliales</taxon>
        <taxon>Orbiliaceae</taxon>
        <taxon>Orbilia</taxon>
    </lineage>
</organism>
<accession>A0A7C8KBF4</accession>
<evidence type="ECO:0000313" key="1">
    <source>
        <dbReference type="EMBL" id="KAF3085689.1"/>
    </source>
</evidence>
<evidence type="ECO:0000313" key="2">
    <source>
        <dbReference type="Proteomes" id="UP000475325"/>
    </source>
</evidence>
<name>A0A7C8KBF4_ORBOL</name>
<protein>
    <submittedName>
        <fullName evidence="1">Uncharacterized protein</fullName>
    </submittedName>
</protein>
<comment type="caution">
    <text evidence="1">The sequence shown here is derived from an EMBL/GenBank/DDBJ whole genome shotgun (WGS) entry which is preliminary data.</text>
</comment>
<gene>
    <name evidence="1" type="ORF">TWF102_011317</name>
</gene>
<reference evidence="1 2" key="1">
    <citation type="submission" date="2019-06" db="EMBL/GenBank/DDBJ databases">
        <authorList>
            <person name="Palmer J.M."/>
        </authorList>
    </citation>
    <scope>NUCLEOTIDE SEQUENCE [LARGE SCALE GENOMIC DNA]</scope>
    <source>
        <strain evidence="1 2">TWF102</strain>
    </source>
</reference>
<dbReference type="AlphaFoldDB" id="A0A7C8KBF4"/>
<dbReference type="Proteomes" id="UP000475325">
    <property type="component" value="Unassembled WGS sequence"/>
</dbReference>